<dbReference type="OrthoDB" id="9809781at2"/>
<dbReference type="Gene3D" id="2.60.40.10">
    <property type="entry name" value="Immunoglobulins"/>
    <property type="match status" value="1"/>
</dbReference>
<sequence length="1304" mass="135922">MRSRILHTRRVTPLVGVLAAAVTLVAFPAMASANPGQPNAPVTGGLQLVNTNEKIGPGIGLQHVKALDQSGWYDAQYLTVDLSNSAVSTDLLTSGPVASGGPLSVSANQAGAVAGVNGEFFDIGNSNAALGGEIQNGQLVKTADIGGRQHVGVSKDGIAQLVDLAVDSNANFADADHKVLSINAANGGGVPADGMVAYTAAWGTYSRNRGFTGVDASQIAEVLVSGDKVVSVAPTGPAGSGAIPDDSFVLVGRDAAATALRALQPGDPVTLKYSLSNDVAKTMKFALGEGGTIVSGGKVVGGLDTSIAPRTALGFKDGGRTLVLATWDGPGGTGKGGVGIDKEARDLAALGVETAVNLDGGGSTTMVARALGGTDATVRNVPSDGHERNDPNGVGVFVTPGDGKLHQLLINPAPGGTSTDAGVKVFPGLHRALLAQGVDNHETPVAVKPQSIQWDADGGSVKSGVLHASSREHGTVKVTASVGRERATTKVDVLGELDSVELSAGRLSIADATPDGAATVSVTGRDDQGYTAPIDPTDLKLDYDHSVVNVQPTAGKLQIIPLKAGGTILTISVEGESVQLPIAIGVQNVSVYDFNDDVLARWRNNSTAGTTFAKDPDGLRIDFAAMRNVGIASTSTANRVTVPGQPLRVRVRIKSSIAVPSGLTYLGYTDANGKGTGVYGTALVASDDWQYATFTLPANTVFPIAISGFQGINTSVPQQQAGTFILNRIEADIPTSIDLPAQLDLEPDRLVSTDGSSLHGAGTWTFASLSDVQFTADNPNLAQVATAALQRIRQTKPDLVLLNGDITDRGLPQDLALARQVLTDAGCDLIPVGQEPAENSTPNPNTGKVPCYYVPGNHESYGLNNTQSDLSNFKAEFGQPYRTFDHKGTRFILLASSLGTLRGTAWEQLPMMQQALNDAKRDPSVHNVVVSAHHPVDDPAETKSSQLGDRDEVALIEKLLTDFRDESGKGVTMFGSHAQIANVHRVEGVPYVVLPSSGKDPYGTPDRGGFNGWVNWSVDSRRDASQQWLQADVRAFAQSITLDAPETLDLNETAQLSGSIVQPQGVSTGSRVVPLRYPMSVHWSGSSSLAIGSGAEAVADARHGGKVAILDPQTRTLTALRRGSVTVSVTNDSMRQYTDAASLAPISTSKTIQVGPPAPAGPKFSAEAPVFTAQPVGTSGQVQRVTVTNTGDQALRISSINVESKILEARDELRADRDRDVFRVDRDQCSGRTIAPGGTCVVSVRFTPVRPDVTSTASLVFRTNTAERRDTVALTATSTKLHWSWGAGDGPAQYPNQTGLVWAE</sequence>
<dbReference type="SUPFAM" id="SSF56300">
    <property type="entry name" value="Metallo-dependent phosphatases"/>
    <property type="match status" value="1"/>
</dbReference>
<feature type="domain" description="Phosphodiester glycosidase" evidence="3">
    <location>
        <begin position="220"/>
        <end position="397"/>
    </location>
</feature>
<dbReference type="PANTHER" id="PTHR40446">
    <property type="entry name" value="N-ACETYLGLUCOSAMINE-1-PHOSPHODIESTER ALPHA-N-ACETYLGLUCOSAMINIDASE"/>
    <property type="match status" value="1"/>
</dbReference>
<keyword evidence="1" id="KW-0732">Signal</keyword>
<evidence type="ECO:0000259" key="2">
    <source>
        <dbReference type="Pfam" id="PF00149"/>
    </source>
</evidence>
<dbReference type="InterPro" id="IPR004843">
    <property type="entry name" value="Calcineurin-like_PHP"/>
</dbReference>
<keyword evidence="5" id="KW-1185">Reference proteome</keyword>
<accession>A0A495JWC7</accession>
<dbReference type="Pfam" id="PF00149">
    <property type="entry name" value="Metallophos"/>
    <property type="match status" value="1"/>
</dbReference>
<dbReference type="Proteomes" id="UP000277671">
    <property type="component" value="Unassembled WGS sequence"/>
</dbReference>
<comment type="caution">
    <text evidence="4">The sequence shown here is derived from an EMBL/GenBank/DDBJ whole genome shotgun (WGS) entry which is preliminary data.</text>
</comment>
<gene>
    <name evidence="4" type="ORF">BDK92_7372</name>
</gene>
<evidence type="ECO:0000259" key="3">
    <source>
        <dbReference type="Pfam" id="PF09992"/>
    </source>
</evidence>
<dbReference type="EMBL" id="RBKT01000001">
    <property type="protein sequence ID" value="RKR92888.1"/>
    <property type="molecule type" value="Genomic_DNA"/>
</dbReference>
<feature type="signal peptide" evidence="1">
    <location>
        <begin position="1"/>
        <end position="31"/>
    </location>
</feature>
<dbReference type="Gene3D" id="3.60.21.10">
    <property type="match status" value="1"/>
</dbReference>
<name>A0A495JWC7_9ACTN</name>
<protein>
    <submittedName>
        <fullName evidence="4">3',5'-cyclic AMP phosphodiesterase CpdA</fullName>
    </submittedName>
</protein>
<dbReference type="PANTHER" id="PTHR40446:SF2">
    <property type="entry name" value="N-ACETYLGLUCOSAMINE-1-PHOSPHODIESTER ALPHA-N-ACETYLGLUCOSAMINIDASE"/>
    <property type="match status" value="1"/>
</dbReference>
<dbReference type="GO" id="GO:0016787">
    <property type="term" value="F:hydrolase activity"/>
    <property type="evidence" value="ECO:0007669"/>
    <property type="project" value="InterPro"/>
</dbReference>
<organism evidence="4 5">
    <name type="scientific">Micromonospora pisi</name>
    <dbReference type="NCBI Taxonomy" id="589240"/>
    <lineage>
        <taxon>Bacteria</taxon>
        <taxon>Bacillati</taxon>
        <taxon>Actinomycetota</taxon>
        <taxon>Actinomycetes</taxon>
        <taxon>Micromonosporales</taxon>
        <taxon>Micromonosporaceae</taxon>
        <taxon>Micromonospora</taxon>
    </lineage>
</organism>
<proteinExistence type="predicted"/>
<dbReference type="RefSeq" id="WP_147457259.1">
    <property type="nucleotide sequence ID" value="NZ_RBKT01000001.1"/>
</dbReference>
<evidence type="ECO:0000313" key="4">
    <source>
        <dbReference type="EMBL" id="RKR92888.1"/>
    </source>
</evidence>
<dbReference type="Pfam" id="PF09992">
    <property type="entry name" value="NAGPA"/>
    <property type="match status" value="1"/>
</dbReference>
<dbReference type="GO" id="GO:0005975">
    <property type="term" value="P:carbohydrate metabolic process"/>
    <property type="evidence" value="ECO:0007669"/>
    <property type="project" value="UniProtKB-ARBA"/>
</dbReference>
<reference evidence="4 5" key="1">
    <citation type="submission" date="2018-10" db="EMBL/GenBank/DDBJ databases">
        <title>Sequencing the genomes of 1000 actinobacteria strains.</title>
        <authorList>
            <person name="Klenk H.-P."/>
        </authorList>
    </citation>
    <scope>NUCLEOTIDE SEQUENCE [LARGE SCALE GENOMIC DNA]</scope>
    <source>
        <strain evidence="4 5">DSM 45175</strain>
    </source>
</reference>
<evidence type="ECO:0000313" key="5">
    <source>
        <dbReference type="Proteomes" id="UP000277671"/>
    </source>
</evidence>
<evidence type="ECO:0000256" key="1">
    <source>
        <dbReference type="SAM" id="SignalP"/>
    </source>
</evidence>
<feature type="domain" description="Calcineurin-like phosphoesterase" evidence="2">
    <location>
        <begin position="769"/>
        <end position="953"/>
    </location>
</feature>
<feature type="chain" id="PRO_5019733029" evidence="1">
    <location>
        <begin position="32"/>
        <end position="1304"/>
    </location>
</feature>
<dbReference type="InterPro" id="IPR013783">
    <property type="entry name" value="Ig-like_fold"/>
</dbReference>
<dbReference type="InterPro" id="IPR018711">
    <property type="entry name" value="NAGPA"/>
</dbReference>
<dbReference type="InterPro" id="IPR029052">
    <property type="entry name" value="Metallo-depent_PP-like"/>
</dbReference>